<sequence>MFCRTYSSGVYVGPEQSLTDQWPISPLLIRSCTLMLSAFCSALCYMLCYHGFKYSPAGLVSSSGYARTTLTRGLINSPQHLSPSDGTAVTNLISRAVLDFINPSVFSVIYYYSL</sequence>
<evidence type="ECO:0000256" key="1">
    <source>
        <dbReference type="SAM" id="Phobius"/>
    </source>
</evidence>
<dbReference type="EMBL" id="CAJNRD030001124">
    <property type="protein sequence ID" value="CAG5106086.1"/>
    <property type="molecule type" value="Genomic_DNA"/>
</dbReference>
<keyword evidence="1" id="KW-0812">Transmembrane</keyword>
<feature type="transmembrane region" description="Helical" evidence="1">
    <location>
        <begin position="27"/>
        <end position="48"/>
    </location>
</feature>
<dbReference type="AlphaFoldDB" id="A0A8J2HNN5"/>
<name>A0A8J2HNN5_COTCN</name>
<evidence type="ECO:0000313" key="2">
    <source>
        <dbReference type="EMBL" id="CAG5106086.1"/>
    </source>
</evidence>
<protein>
    <submittedName>
        <fullName evidence="2">Uncharacterized protein</fullName>
    </submittedName>
</protein>
<gene>
    <name evidence="2" type="ORF">HICCMSTLAB_LOCUS12090</name>
</gene>
<keyword evidence="3" id="KW-1185">Reference proteome</keyword>
<keyword evidence="1" id="KW-1133">Transmembrane helix</keyword>
<dbReference type="Proteomes" id="UP000786811">
    <property type="component" value="Unassembled WGS sequence"/>
</dbReference>
<reference evidence="2" key="1">
    <citation type="submission" date="2021-04" db="EMBL/GenBank/DDBJ databases">
        <authorList>
            <person name="Chebbi M.A.C M."/>
        </authorList>
    </citation>
    <scope>NUCLEOTIDE SEQUENCE</scope>
</reference>
<proteinExistence type="predicted"/>
<evidence type="ECO:0000313" key="3">
    <source>
        <dbReference type="Proteomes" id="UP000786811"/>
    </source>
</evidence>
<organism evidence="2 3">
    <name type="scientific">Cotesia congregata</name>
    <name type="common">Parasitoid wasp</name>
    <name type="synonym">Apanteles congregatus</name>
    <dbReference type="NCBI Taxonomy" id="51543"/>
    <lineage>
        <taxon>Eukaryota</taxon>
        <taxon>Metazoa</taxon>
        <taxon>Ecdysozoa</taxon>
        <taxon>Arthropoda</taxon>
        <taxon>Hexapoda</taxon>
        <taxon>Insecta</taxon>
        <taxon>Pterygota</taxon>
        <taxon>Neoptera</taxon>
        <taxon>Endopterygota</taxon>
        <taxon>Hymenoptera</taxon>
        <taxon>Apocrita</taxon>
        <taxon>Ichneumonoidea</taxon>
        <taxon>Braconidae</taxon>
        <taxon>Microgastrinae</taxon>
        <taxon>Cotesia</taxon>
    </lineage>
</organism>
<accession>A0A8J2HNN5</accession>
<keyword evidence="1" id="KW-0472">Membrane</keyword>
<comment type="caution">
    <text evidence="2">The sequence shown here is derived from an EMBL/GenBank/DDBJ whole genome shotgun (WGS) entry which is preliminary data.</text>
</comment>